<dbReference type="PATRIC" id="fig|442.7.peg.1717"/>
<name>A0A149QZE2_9PROT</name>
<accession>A0A149QZE2</accession>
<protein>
    <submittedName>
        <fullName evidence="1">Uncharacterized protein</fullName>
    </submittedName>
</protein>
<comment type="caution">
    <text evidence="1">The sequence shown here is derived from an EMBL/GenBank/DDBJ whole genome shotgun (WGS) entry which is preliminary data.</text>
</comment>
<dbReference type="RefSeq" id="WP_062493886.1">
    <property type="nucleotide sequence ID" value="NZ_LHZB01000087.1"/>
</dbReference>
<reference evidence="1 2" key="1">
    <citation type="submission" date="2015-06" db="EMBL/GenBank/DDBJ databases">
        <title>Improved classification and identification of acetic acid bacteria using matrix-assisted laser desorption/ionization time-of-flight mass spectrometry; Gluconobacter nephelii and Gluconobacter uchimurae are later heterotypic synonyms of Gluconobacter japonicus and Gluconobacter oxydans, respectively.</title>
        <authorList>
            <person name="Li L."/>
            <person name="Cleenwerck I."/>
            <person name="De Vuyst L."/>
            <person name="Vandamme P."/>
        </authorList>
    </citation>
    <scope>NUCLEOTIDE SEQUENCE [LARGE SCALE GENOMIC DNA]</scope>
    <source>
        <strain evidence="1 2">LMG 1764</strain>
    </source>
</reference>
<dbReference type="AlphaFoldDB" id="A0A149QZE2"/>
<evidence type="ECO:0000313" key="1">
    <source>
        <dbReference type="EMBL" id="KXV02675.1"/>
    </source>
</evidence>
<dbReference type="Proteomes" id="UP000075573">
    <property type="component" value="Unassembled WGS sequence"/>
</dbReference>
<sequence length="116" mass="12139">MTSDNDTTEVSFPASLRPTLQALVTRATENADGSDEYDFAAAVEVADAGVVTKGLALLGIEVSPKIAYQVWSLISENHQAGWLEGPRGAEDASRAVLGLCQYIADGTDYAGFSGKG</sequence>
<gene>
    <name evidence="1" type="ORF">AD929_02060</name>
</gene>
<organism evidence="1 2">
    <name type="scientific">Gluconobacter potus</name>
    <dbReference type="NCBI Taxonomy" id="2724927"/>
    <lineage>
        <taxon>Bacteria</taxon>
        <taxon>Pseudomonadati</taxon>
        <taxon>Pseudomonadota</taxon>
        <taxon>Alphaproteobacteria</taxon>
        <taxon>Acetobacterales</taxon>
        <taxon>Acetobacteraceae</taxon>
        <taxon>Gluconobacter</taxon>
    </lineage>
</organism>
<evidence type="ECO:0000313" key="2">
    <source>
        <dbReference type="Proteomes" id="UP000075573"/>
    </source>
</evidence>
<dbReference type="EMBL" id="LHZB01000087">
    <property type="protein sequence ID" value="KXV02675.1"/>
    <property type="molecule type" value="Genomic_DNA"/>
</dbReference>
<proteinExistence type="predicted"/>